<feature type="compositionally biased region" description="Polar residues" evidence="1">
    <location>
        <begin position="25"/>
        <end position="37"/>
    </location>
</feature>
<proteinExistence type="predicted"/>
<dbReference type="Proteomes" id="UP000465112">
    <property type="component" value="Chromosome 1"/>
</dbReference>
<keyword evidence="3" id="KW-1185">Reference proteome</keyword>
<evidence type="ECO:0000313" key="3">
    <source>
        <dbReference type="Proteomes" id="UP000465112"/>
    </source>
</evidence>
<gene>
    <name evidence="2" type="ORF">PFLUV_G00012750</name>
</gene>
<reference evidence="2 3" key="1">
    <citation type="submission" date="2019-06" db="EMBL/GenBank/DDBJ databases">
        <title>A chromosome-scale genome assembly of the European perch, Perca fluviatilis.</title>
        <authorList>
            <person name="Roques C."/>
            <person name="Zahm M."/>
            <person name="Cabau C."/>
            <person name="Klopp C."/>
            <person name="Bouchez O."/>
            <person name="Donnadieu C."/>
            <person name="Kuhl H."/>
            <person name="Gislard M."/>
            <person name="Guendouz S."/>
            <person name="Journot L."/>
            <person name="Haffray P."/>
            <person name="Bestin A."/>
            <person name="Morvezen R."/>
            <person name="Feron R."/>
            <person name="Wen M."/>
            <person name="Jouanno E."/>
            <person name="Herpin A."/>
            <person name="Schartl M."/>
            <person name="Postlethwait J."/>
            <person name="Schaerlinger B."/>
            <person name="Chardard D."/>
            <person name="Lecocq T."/>
            <person name="Poncet C."/>
            <person name="Jaffrelo L."/>
            <person name="Lampietro C."/>
            <person name="Guiguen Y."/>
        </authorList>
    </citation>
    <scope>NUCLEOTIDE SEQUENCE [LARGE SCALE GENOMIC DNA]</scope>
    <source>
        <tissue evidence="2">Blood</tissue>
    </source>
</reference>
<comment type="caution">
    <text evidence="2">The sequence shown here is derived from an EMBL/GenBank/DDBJ whole genome shotgun (WGS) entry which is preliminary data.</text>
</comment>
<dbReference type="AlphaFoldDB" id="A0A6A5FSB8"/>
<feature type="region of interest" description="Disordered" evidence="1">
    <location>
        <begin position="25"/>
        <end position="69"/>
    </location>
</feature>
<feature type="compositionally biased region" description="Low complexity" evidence="1">
    <location>
        <begin position="38"/>
        <end position="59"/>
    </location>
</feature>
<protein>
    <submittedName>
        <fullName evidence="2">Uncharacterized protein</fullName>
    </submittedName>
</protein>
<organism evidence="2 3">
    <name type="scientific">Perca fluviatilis</name>
    <name type="common">European perch</name>
    <dbReference type="NCBI Taxonomy" id="8168"/>
    <lineage>
        <taxon>Eukaryota</taxon>
        <taxon>Metazoa</taxon>
        <taxon>Chordata</taxon>
        <taxon>Craniata</taxon>
        <taxon>Vertebrata</taxon>
        <taxon>Euteleostomi</taxon>
        <taxon>Actinopterygii</taxon>
        <taxon>Neopterygii</taxon>
        <taxon>Teleostei</taxon>
        <taxon>Neoteleostei</taxon>
        <taxon>Acanthomorphata</taxon>
        <taxon>Eupercaria</taxon>
        <taxon>Perciformes</taxon>
        <taxon>Percoidei</taxon>
        <taxon>Percidae</taxon>
        <taxon>Percinae</taxon>
        <taxon>Perca</taxon>
    </lineage>
</organism>
<sequence length="69" mass="6949">MSNESALAENIGRAVLAAIQTFSTATATASGPPQATSAPTTYNNPPGPATPTTSTGTSYRGHTFHTPVT</sequence>
<name>A0A6A5FSB8_PERFL</name>
<evidence type="ECO:0000313" key="2">
    <source>
        <dbReference type="EMBL" id="KAF1395556.1"/>
    </source>
</evidence>
<evidence type="ECO:0000256" key="1">
    <source>
        <dbReference type="SAM" id="MobiDB-lite"/>
    </source>
</evidence>
<accession>A0A6A5FSB8</accession>
<dbReference type="EMBL" id="VHII01000001">
    <property type="protein sequence ID" value="KAF1395556.1"/>
    <property type="molecule type" value="Genomic_DNA"/>
</dbReference>